<feature type="chain" id="PRO_5046916225" evidence="2">
    <location>
        <begin position="20"/>
        <end position="1713"/>
    </location>
</feature>
<name>A0ABX5Q0U2_9FLAO</name>
<keyword evidence="1 2" id="KW-0732">Signal</keyword>
<dbReference type="NCBIfam" id="TIGR04183">
    <property type="entry name" value="Por_Secre_tail"/>
    <property type="match status" value="1"/>
</dbReference>
<dbReference type="RefSeq" id="WP_041566921.1">
    <property type="nucleotide sequence ID" value="NZ_QKZR01000001.1"/>
</dbReference>
<dbReference type="Proteomes" id="UP000248584">
    <property type="component" value="Unassembled WGS sequence"/>
</dbReference>
<dbReference type="EMBL" id="QKZR01000001">
    <property type="protein sequence ID" value="PZX43685.1"/>
    <property type="molecule type" value="Genomic_DNA"/>
</dbReference>
<evidence type="ECO:0000256" key="1">
    <source>
        <dbReference type="ARBA" id="ARBA00022729"/>
    </source>
</evidence>
<proteinExistence type="predicted"/>
<evidence type="ECO:0000313" key="4">
    <source>
        <dbReference type="EMBL" id="PZX43685.1"/>
    </source>
</evidence>
<dbReference type="Pfam" id="PF18962">
    <property type="entry name" value="Por_Secre_tail"/>
    <property type="match status" value="1"/>
</dbReference>
<organism evidence="4 5">
    <name type="scientific">Nonlabens dokdonensis</name>
    <dbReference type="NCBI Taxonomy" id="328515"/>
    <lineage>
        <taxon>Bacteria</taxon>
        <taxon>Pseudomonadati</taxon>
        <taxon>Bacteroidota</taxon>
        <taxon>Flavobacteriia</taxon>
        <taxon>Flavobacteriales</taxon>
        <taxon>Flavobacteriaceae</taxon>
        <taxon>Nonlabens</taxon>
    </lineage>
</organism>
<feature type="signal peptide" evidence="2">
    <location>
        <begin position="1"/>
        <end position="19"/>
    </location>
</feature>
<keyword evidence="5" id="KW-1185">Reference proteome</keyword>
<comment type="caution">
    <text evidence="4">The sequence shown here is derived from an EMBL/GenBank/DDBJ whole genome shotgun (WGS) entry which is preliminary data.</text>
</comment>
<dbReference type="InterPro" id="IPR026444">
    <property type="entry name" value="Secre_tail"/>
</dbReference>
<feature type="domain" description="Secretion system C-terminal sorting" evidence="3">
    <location>
        <begin position="1634"/>
        <end position="1712"/>
    </location>
</feature>
<evidence type="ECO:0000313" key="5">
    <source>
        <dbReference type="Proteomes" id="UP000248584"/>
    </source>
</evidence>
<reference evidence="4 5" key="1">
    <citation type="submission" date="2018-06" db="EMBL/GenBank/DDBJ databases">
        <title>Genomic Encyclopedia of Archaeal and Bacterial Type Strains, Phase II (KMG-II): from individual species to whole genera.</title>
        <authorList>
            <person name="Goeker M."/>
        </authorList>
    </citation>
    <scope>NUCLEOTIDE SEQUENCE [LARGE SCALE GENOMIC DNA]</scope>
    <source>
        <strain evidence="4 5">DSM 17205</strain>
    </source>
</reference>
<protein>
    <submittedName>
        <fullName evidence="4">Secreted protein (Por secretion system target)</fullName>
    </submittedName>
</protein>
<evidence type="ECO:0000256" key="2">
    <source>
        <dbReference type="SAM" id="SignalP"/>
    </source>
</evidence>
<gene>
    <name evidence="4" type="ORF">LX97_00687</name>
</gene>
<accession>A0ABX5Q0U2</accession>
<evidence type="ECO:0000259" key="3">
    <source>
        <dbReference type="Pfam" id="PF18962"/>
    </source>
</evidence>
<sequence length="1713" mass="176044">MKKLLLSALFIFCAVSLHAQVTLYSNGFEGPDMSGYQLRNSSGGPASFAINGSDYIQRAASGGLPLGNPASGFSGNVIALEDHDGAGFFGPHSINTDQIDITGATGLSFTFRLAAPRGSDGNRYEPGDFLQVQYSIDGGAFQTLINTGGAPNTNFYYDVAGNGISGGGDDININQNSQQITKAIPGTGTSLVVRVRFDSQGPQEEMLFDDLLVTATSVVAVCNEPSIPTLSSSPSTVCVGSPATINISGNLNDATAWHIYTGSCSGSLVGTTTTGSFAIPAVNFSTTYFVRGEGGCVTPGSCGTITINPTAVDDASFSYSASSYCTSDSDPLPTITGTTGGTFSSTFGLSLNPSNGFIDLSASTPGNYSIAYTTSGSCPSSSSVNVTINGADSANFNYSTFSYCSNGADVSPTISGTTGGTFTSSPAGLSINSSSGLIDLSASSPAFYQITYTTGGVCSASSNQFISISGADDASFSYSASAYCQNESDPTPTITGSGGGTFTSGAGLSINTSSGTIDVSASTPGAYTITYTTSGSCPNSSTVAVTINGLDNASFSYSASSYCQDDTDPAPTVTGLGGGSFTSGAGLSINGSSGAIDVSASTPGAYTVTYTTSGSCPNSSTVAVTINGLDNASFSYSASAYCQNESDPTPTITGIGGGSFTSGAGLSINGSSGAIDVSASTPGAYTITYTTSGSCPNSSTVAVTINALDNASFSYSASAYCQDDADPTPTITGLGGGTFTSGTGLSINGSSGAIDVSASTPGAYTVTYTTVGTCPNTSTAIVTINALDDASFSYSATSYSASDADPTPTITGLGGGSFSSGLGLVVNSMTGTIDLSASTAGTYLVTYTTTGTCSSSASQSVTIASNDNLATPTALVYGAGCTGSIYNIQDSTLELGEDIPDCAFDTGAPFAPAQASSQWFTFVASSSGDALIKITDNGISGFGAQSASIGLTLSLYEAPSTLGDFSTLGAAIACSSTSITPPLEFLDGTFIDAKGLTQGNTYYVQVYSNDNSSIDYCIDVSEPVIYTYDNGWQAPNGDPELVNNPYKRVEILNGDAVQQPLTNSGQPVPPSVGSLYVAQNASVSYDNLVFNYKMQIDGTLNPLSGGIPTTATAAVSTTNQSLTAITGIGKANIGSFAYVNENGNTNSVNVDLEMDVYERFEMSDRPMNFLKTITFKSTDNRTAVFNSQNFAFPTSTVSSTASITGQVQVEQFIPENNSVRGRAYRFVSSPVSSMSTIFSQWQENGASPSGFGTHITGTSGTVGMVDAATGFDQTSSGANSMRTYSNDTSQSFNVVTSTNQAADSLKVAQAYLLYIRGDRNVDLTTNTSSSATVLRSTGILEHKPISKSYDVEQSDFIFTGNPYQNAVKVEDLIDASTNIEDDVVYYWDPTLGGLTGSGGAYVTYTGFDGGGAGIATPASANNGFIQPGQAVFVRANAGANGPTNDAVISYRPDQTDISGLVTGASNSVTSIPSTGPASISMSLYDTASFTSGNSLSDGLLIRFGSNYSNAIGAGDYVKIMNFDESVAVEQLANNYAVAGRSLPVHNEVIQLNHYNYGDTDYTYTIDLTGLTSVDAYIYDQYTSTSTPLVDGFNTFNFTVDASIIGSIAADRFQLRFENVTLGVEDTIAGAAFTMYPNPAATNAVISMQSSQLASKQAKLRVTDLSGKLISDRAIEFSAQGLYEWKDSDLKTGLYILEVSTEEGDKLVRKLVIE</sequence>